<evidence type="ECO:0000256" key="7">
    <source>
        <dbReference type="ARBA" id="ARBA00022859"/>
    </source>
</evidence>
<keyword evidence="6" id="KW-0862">Zinc</keyword>
<organism evidence="13 14">
    <name type="scientific">Electrophorus electricus</name>
    <name type="common">Electric eel</name>
    <name type="synonym">Gymnotus electricus</name>
    <dbReference type="NCBI Taxonomy" id="8005"/>
    <lineage>
        <taxon>Eukaryota</taxon>
        <taxon>Metazoa</taxon>
        <taxon>Chordata</taxon>
        <taxon>Craniata</taxon>
        <taxon>Vertebrata</taxon>
        <taxon>Euteleostomi</taxon>
        <taxon>Actinopterygii</taxon>
        <taxon>Neopterygii</taxon>
        <taxon>Teleostei</taxon>
        <taxon>Ostariophysi</taxon>
        <taxon>Gymnotiformes</taxon>
        <taxon>Gymnotoidei</taxon>
        <taxon>Gymnotidae</taxon>
        <taxon>Electrophorus</taxon>
    </lineage>
</organism>
<dbReference type="PROSITE" id="PS50188">
    <property type="entry name" value="B302_SPRY"/>
    <property type="match status" value="1"/>
</dbReference>
<evidence type="ECO:0000256" key="2">
    <source>
        <dbReference type="ARBA" id="ARBA00022490"/>
    </source>
</evidence>
<dbReference type="InterPro" id="IPR017907">
    <property type="entry name" value="Znf_RING_CS"/>
</dbReference>
<dbReference type="SMART" id="SM00589">
    <property type="entry name" value="PRY"/>
    <property type="match status" value="1"/>
</dbReference>
<keyword evidence="2" id="KW-0963">Cytoplasm</keyword>
<dbReference type="Gene3D" id="2.60.120.920">
    <property type="match status" value="1"/>
</dbReference>
<dbReference type="InterPro" id="IPR000315">
    <property type="entry name" value="Znf_B-box"/>
</dbReference>
<evidence type="ECO:0000256" key="5">
    <source>
        <dbReference type="ARBA" id="ARBA00022771"/>
    </source>
</evidence>
<evidence type="ECO:0000259" key="12">
    <source>
        <dbReference type="PROSITE" id="PS50188"/>
    </source>
</evidence>
<feature type="compositionally biased region" description="Polar residues" evidence="9">
    <location>
        <begin position="157"/>
        <end position="184"/>
    </location>
</feature>
<dbReference type="Gene3D" id="3.30.160.60">
    <property type="entry name" value="Classic Zinc Finger"/>
    <property type="match status" value="1"/>
</dbReference>
<feature type="domain" description="B box-type" evidence="11">
    <location>
        <begin position="315"/>
        <end position="356"/>
    </location>
</feature>
<dbReference type="PROSITE" id="PS00518">
    <property type="entry name" value="ZF_RING_1"/>
    <property type="match status" value="1"/>
</dbReference>
<dbReference type="GO" id="GO:0045087">
    <property type="term" value="P:innate immune response"/>
    <property type="evidence" value="ECO:0007669"/>
    <property type="project" value="UniProtKB-KW"/>
</dbReference>
<accession>A0A4W4FEY5</accession>
<dbReference type="InterPro" id="IPR051051">
    <property type="entry name" value="E3_ubiq-ligase_TRIM/RNF"/>
</dbReference>
<evidence type="ECO:0000256" key="6">
    <source>
        <dbReference type="ARBA" id="ARBA00022833"/>
    </source>
</evidence>
<dbReference type="Gene3D" id="3.30.40.10">
    <property type="entry name" value="Zinc/RING finger domain, C3HC4 (zinc finger)"/>
    <property type="match status" value="1"/>
</dbReference>
<evidence type="ECO:0000259" key="11">
    <source>
        <dbReference type="PROSITE" id="PS50119"/>
    </source>
</evidence>
<dbReference type="SUPFAM" id="SSF57845">
    <property type="entry name" value="B-box zinc-binding domain"/>
    <property type="match status" value="1"/>
</dbReference>
<dbReference type="SMART" id="SM00184">
    <property type="entry name" value="RING"/>
    <property type="match status" value="1"/>
</dbReference>
<dbReference type="Pfam" id="PF00097">
    <property type="entry name" value="zf-C3HC4"/>
    <property type="match status" value="1"/>
</dbReference>
<dbReference type="GO" id="GO:0005737">
    <property type="term" value="C:cytoplasm"/>
    <property type="evidence" value="ECO:0007669"/>
    <property type="project" value="UniProtKB-SubCell"/>
</dbReference>
<feature type="region of interest" description="Disordered" evidence="9">
    <location>
        <begin position="124"/>
        <end position="254"/>
    </location>
</feature>
<gene>
    <name evidence="13" type="primary">si:dkey-29p10.4</name>
</gene>
<keyword evidence="3" id="KW-0399">Innate immunity</keyword>
<evidence type="ECO:0000256" key="8">
    <source>
        <dbReference type="PROSITE-ProRule" id="PRU00024"/>
    </source>
</evidence>
<dbReference type="PRINTS" id="PR01407">
    <property type="entry name" value="BUTYPHLNCDUF"/>
</dbReference>
<dbReference type="InterPro" id="IPR018957">
    <property type="entry name" value="Znf_C3HC4_RING-type"/>
</dbReference>
<evidence type="ECO:0000256" key="1">
    <source>
        <dbReference type="ARBA" id="ARBA00004496"/>
    </source>
</evidence>
<dbReference type="Pfam" id="PF00622">
    <property type="entry name" value="SPRY"/>
    <property type="match status" value="1"/>
</dbReference>
<dbReference type="Pfam" id="PF00643">
    <property type="entry name" value="zf-B_box"/>
    <property type="match status" value="1"/>
</dbReference>
<feature type="domain" description="RING-type" evidence="10">
    <location>
        <begin position="15"/>
        <end position="57"/>
    </location>
</feature>
<protein>
    <submittedName>
        <fullName evidence="13">Uncharacterized protein</fullName>
    </submittedName>
</protein>
<dbReference type="SUPFAM" id="SSF49899">
    <property type="entry name" value="Concanavalin A-like lectins/glucanases"/>
    <property type="match status" value="1"/>
</dbReference>
<dbReference type="Pfam" id="PF13765">
    <property type="entry name" value="PRY"/>
    <property type="match status" value="1"/>
</dbReference>
<dbReference type="SMART" id="SM00449">
    <property type="entry name" value="SPRY"/>
    <property type="match status" value="1"/>
</dbReference>
<keyword evidence="7" id="KW-0391">Immunity</keyword>
<dbReference type="InterPro" id="IPR006574">
    <property type="entry name" value="PRY"/>
</dbReference>
<reference evidence="14" key="1">
    <citation type="journal article" date="2014" name="Science">
        <title>Nonhuman genetics. Genomic basis for the convergent evolution of electric organs.</title>
        <authorList>
            <person name="Gallant J.R."/>
            <person name="Traeger L.L."/>
            <person name="Volkening J.D."/>
            <person name="Moffett H."/>
            <person name="Chen P.H."/>
            <person name="Novina C.D."/>
            <person name="Phillips G.N.Jr."/>
            <person name="Anand R."/>
            <person name="Wells G.B."/>
            <person name="Pinch M."/>
            <person name="Guth R."/>
            <person name="Unguez G.A."/>
            <person name="Albert J.S."/>
            <person name="Zakon H.H."/>
            <person name="Samanta M.P."/>
            <person name="Sussman M.R."/>
        </authorList>
    </citation>
    <scope>NUCLEOTIDE SEQUENCE [LARGE SCALE GENOMIC DNA]</scope>
</reference>
<dbReference type="Ensembl" id="ENSEEET00000022914.2">
    <property type="protein sequence ID" value="ENSEEEP00000022664.2"/>
    <property type="gene ID" value="ENSEEEG00000011006.2"/>
</dbReference>
<evidence type="ECO:0000256" key="3">
    <source>
        <dbReference type="ARBA" id="ARBA00022588"/>
    </source>
</evidence>
<evidence type="ECO:0000313" key="14">
    <source>
        <dbReference type="Proteomes" id="UP000314983"/>
    </source>
</evidence>
<dbReference type="PROSITE" id="PS50119">
    <property type="entry name" value="ZF_BBOX"/>
    <property type="match status" value="1"/>
</dbReference>
<dbReference type="Proteomes" id="UP000314983">
    <property type="component" value="Chromosome 4"/>
</dbReference>
<dbReference type="InterPro" id="IPR013320">
    <property type="entry name" value="ConA-like_dom_sf"/>
</dbReference>
<dbReference type="SUPFAM" id="SSF57850">
    <property type="entry name" value="RING/U-box"/>
    <property type="match status" value="1"/>
</dbReference>
<reference evidence="13" key="5">
    <citation type="submission" date="2025-09" db="UniProtKB">
        <authorList>
            <consortium name="Ensembl"/>
        </authorList>
    </citation>
    <scope>IDENTIFICATION</scope>
</reference>
<evidence type="ECO:0000259" key="10">
    <source>
        <dbReference type="PROSITE" id="PS50089"/>
    </source>
</evidence>
<reference evidence="13" key="4">
    <citation type="submission" date="2025-08" db="UniProtKB">
        <authorList>
            <consortium name="Ensembl"/>
        </authorList>
    </citation>
    <scope>IDENTIFICATION</scope>
</reference>
<dbReference type="SMART" id="SM00336">
    <property type="entry name" value="BBOX"/>
    <property type="match status" value="1"/>
</dbReference>
<comment type="subcellular location">
    <subcellularLocation>
        <location evidence="1">Cytoplasm</location>
    </subcellularLocation>
</comment>
<sequence length="722" mass="80322">MGSNLDKTAGPQPICPLCHHECRNRITLGCNHSFCQGCIGELWSGSSTGPYYCPECNYEHRKLPDLGGTDGASTSAGINWTLGKRLSERYSPKKVLGKRNFSSTALTHNSGGYRLGTALPKDTTVTVDDSFDDDTPPKKKMTVEIPSSGGHRMSPVEATSSMQATTLANRTPSKMNATSTTEPSLDNHTKDEQLKKTSSSRINMPQPEPAAPAWTDTKEFSPKDAYSSNSPDHQSRTVPHANDKPPEFGETSDASMESTSACNSVLCHYCSSSKQRSAVKSCLVCCASMCSEHLQIHLNSPVFQSHPLVPAVENMSAWRCQEHQEMNRIYCRPCGVCVCTVCTLIGSHKEHACISIKEAEQELRTTLKSELKKIQIKETAVLNRVTQLKEKQQSVQVSEVLEGKRAAVLQQYQAMRKAFEMEEQQAISCVTQEASRVLGSIAERLHLLKQALTTIQSTFTSLQSLGDTSQAQDQIFIMEYRKIAECLNELSDPIENMESVEEVNHSRLDSLQDWTERRLNTVIISMPHRDPFRLLYGLSPTLDLDTAHPKLLLTEDKRRVEYSEAQQAYPEHGARFSVFPQVLASKALCQGRYYWEVEVSLDEGRWKVGVCDGQIARKGQKDSCRIGFYPNSWCLVYDKGKVEVLHDKVTSPVCATGLQKVGVLLDFEEGCLTFYSVSVEGTLNLLYSFKHAFSKPLYPALAVSKTQLSICDLKRETRVGEV</sequence>
<evidence type="ECO:0000313" key="13">
    <source>
        <dbReference type="Ensembl" id="ENSEEEP00000022664.2"/>
    </source>
</evidence>
<dbReference type="OMA" id="HIDKEER"/>
<dbReference type="Gene3D" id="4.10.830.40">
    <property type="match status" value="1"/>
</dbReference>
<reference evidence="14" key="2">
    <citation type="journal article" date="2017" name="Sci. Adv.">
        <title>A tail of two voltages: Proteomic comparison of the three electric organs of the electric eel.</title>
        <authorList>
            <person name="Traeger L.L."/>
            <person name="Sabat G."/>
            <person name="Barrett-Wilt G.A."/>
            <person name="Wells G.B."/>
            <person name="Sussman M.R."/>
        </authorList>
    </citation>
    <scope>NUCLEOTIDE SEQUENCE [LARGE SCALE GENOMIC DNA]</scope>
</reference>
<dbReference type="InterPro" id="IPR001841">
    <property type="entry name" value="Znf_RING"/>
</dbReference>
<feature type="domain" description="B30.2/SPRY" evidence="12">
    <location>
        <begin position="520"/>
        <end position="719"/>
    </location>
</feature>
<proteinExistence type="predicted"/>
<name>A0A4W4FEY5_ELEEL</name>
<feature type="compositionally biased region" description="Basic and acidic residues" evidence="9">
    <location>
        <begin position="185"/>
        <end position="195"/>
    </location>
</feature>
<dbReference type="InterPro" id="IPR013083">
    <property type="entry name" value="Znf_RING/FYVE/PHD"/>
</dbReference>
<dbReference type="InterPro" id="IPR043136">
    <property type="entry name" value="B30.2/SPRY_sf"/>
</dbReference>
<dbReference type="InterPro" id="IPR001870">
    <property type="entry name" value="B30.2/SPRY"/>
</dbReference>
<dbReference type="AlphaFoldDB" id="A0A4W4FEY5"/>
<keyword evidence="5 8" id="KW-0863">Zinc-finger</keyword>
<keyword evidence="14" id="KW-1185">Reference proteome</keyword>
<dbReference type="PANTHER" id="PTHR25465">
    <property type="entry name" value="B-BOX DOMAIN CONTAINING"/>
    <property type="match status" value="1"/>
</dbReference>
<dbReference type="InterPro" id="IPR003877">
    <property type="entry name" value="SPRY_dom"/>
</dbReference>
<reference evidence="13" key="3">
    <citation type="submission" date="2020-05" db="EMBL/GenBank/DDBJ databases">
        <title>Electrophorus electricus (electric eel) genome, fEleEle1, primary haplotype.</title>
        <authorList>
            <person name="Myers G."/>
            <person name="Meyer A."/>
            <person name="Fedrigo O."/>
            <person name="Formenti G."/>
            <person name="Rhie A."/>
            <person name="Tracey A."/>
            <person name="Sims Y."/>
            <person name="Jarvis E.D."/>
        </authorList>
    </citation>
    <scope>NUCLEOTIDE SEQUENCE [LARGE SCALE GENOMIC DNA]</scope>
</reference>
<evidence type="ECO:0000256" key="4">
    <source>
        <dbReference type="ARBA" id="ARBA00022723"/>
    </source>
</evidence>
<evidence type="ECO:0000256" key="9">
    <source>
        <dbReference type="SAM" id="MobiDB-lite"/>
    </source>
</evidence>
<dbReference type="PROSITE" id="PS50089">
    <property type="entry name" value="ZF_RING_2"/>
    <property type="match status" value="1"/>
</dbReference>
<dbReference type="InterPro" id="IPR003879">
    <property type="entry name" value="Butyrophylin_SPRY"/>
</dbReference>
<dbReference type="GeneTree" id="ENSGT00940000154294"/>
<keyword evidence="4" id="KW-0479">Metal-binding</keyword>
<dbReference type="GO" id="GO:0008270">
    <property type="term" value="F:zinc ion binding"/>
    <property type="evidence" value="ECO:0007669"/>
    <property type="project" value="UniProtKB-KW"/>
</dbReference>
<dbReference type="PANTHER" id="PTHR25465:SF35">
    <property type="entry name" value="E3 UBIQUITIN_ISG15 LIGASE TRIM25-RELATED"/>
    <property type="match status" value="1"/>
</dbReference>